<comment type="caution">
    <text evidence="1">The sequence shown here is derived from an EMBL/GenBank/DDBJ whole genome shotgun (WGS) entry which is preliminary data.</text>
</comment>
<dbReference type="Proteomes" id="UP000593562">
    <property type="component" value="Unassembled WGS sequence"/>
</dbReference>
<protein>
    <submittedName>
        <fullName evidence="1">Uncharacterized protein</fullName>
    </submittedName>
</protein>
<dbReference type="EMBL" id="JAAARO010000005">
    <property type="protein sequence ID" value="KAF5747484.1"/>
    <property type="molecule type" value="Genomic_DNA"/>
</dbReference>
<evidence type="ECO:0000313" key="2">
    <source>
        <dbReference type="Proteomes" id="UP000593562"/>
    </source>
</evidence>
<proteinExistence type="predicted"/>
<evidence type="ECO:0000313" key="1">
    <source>
        <dbReference type="EMBL" id="KAF5747484.1"/>
    </source>
</evidence>
<accession>A0A7J7DMP2</accession>
<dbReference type="AlphaFoldDB" id="A0A7J7DMP2"/>
<dbReference type="InParanoid" id="A0A7J7DMP2"/>
<name>A0A7J7DMP2_TRIWF</name>
<reference evidence="1 2" key="1">
    <citation type="journal article" date="2020" name="Nat. Commun.">
        <title>Genome of Tripterygium wilfordii and identification of cytochrome P450 involved in triptolide biosynthesis.</title>
        <authorList>
            <person name="Tu L."/>
            <person name="Su P."/>
            <person name="Zhang Z."/>
            <person name="Gao L."/>
            <person name="Wang J."/>
            <person name="Hu T."/>
            <person name="Zhou J."/>
            <person name="Zhang Y."/>
            <person name="Zhao Y."/>
            <person name="Liu Y."/>
            <person name="Song Y."/>
            <person name="Tong Y."/>
            <person name="Lu Y."/>
            <person name="Yang J."/>
            <person name="Xu C."/>
            <person name="Jia M."/>
            <person name="Peters R.J."/>
            <person name="Huang L."/>
            <person name="Gao W."/>
        </authorList>
    </citation>
    <scope>NUCLEOTIDE SEQUENCE [LARGE SCALE GENOMIC DNA]</scope>
    <source>
        <strain evidence="2">cv. XIE 37</strain>
        <tissue evidence="1">Leaf</tissue>
    </source>
</reference>
<organism evidence="1 2">
    <name type="scientific">Tripterygium wilfordii</name>
    <name type="common">Thunder God vine</name>
    <dbReference type="NCBI Taxonomy" id="458696"/>
    <lineage>
        <taxon>Eukaryota</taxon>
        <taxon>Viridiplantae</taxon>
        <taxon>Streptophyta</taxon>
        <taxon>Embryophyta</taxon>
        <taxon>Tracheophyta</taxon>
        <taxon>Spermatophyta</taxon>
        <taxon>Magnoliopsida</taxon>
        <taxon>eudicotyledons</taxon>
        <taxon>Gunneridae</taxon>
        <taxon>Pentapetalae</taxon>
        <taxon>rosids</taxon>
        <taxon>fabids</taxon>
        <taxon>Celastrales</taxon>
        <taxon>Celastraceae</taxon>
        <taxon>Tripterygium</taxon>
    </lineage>
</organism>
<keyword evidence="2" id="KW-1185">Reference proteome</keyword>
<gene>
    <name evidence="1" type="ORF">HS088_TW05G00205</name>
</gene>
<sequence length="101" mass="11314">MLPHGAHGMQNHGWEHGPQLVRTNWVIIGQPIIPSGVVIPTHYNPNQFGFHSLGGHYPRFDGRYYITPRSGVIHGGSVHFATWSVLQVVGPVVVNYIRHPY</sequence>